<evidence type="ECO:0000313" key="2">
    <source>
        <dbReference type="Proteomes" id="UP001234297"/>
    </source>
</evidence>
<proteinExistence type="predicted"/>
<accession>A0ACC2LG66</accession>
<keyword evidence="2" id="KW-1185">Reference proteome</keyword>
<dbReference type="EMBL" id="CM056816">
    <property type="protein sequence ID" value="KAJ8632409.1"/>
    <property type="molecule type" value="Genomic_DNA"/>
</dbReference>
<protein>
    <submittedName>
        <fullName evidence="1">Uncharacterized protein</fullName>
    </submittedName>
</protein>
<name>A0ACC2LG66_PERAE</name>
<gene>
    <name evidence="1" type="ORF">MRB53_025745</name>
</gene>
<organism evidence="1 2">
    <name type="scientific">Persea americana</name>
    <name type="common">Avocado</name>
    <dbReference type="NCBI Taxonomy" id="3435"/>
    <lineage>
        <taxon>Eukaryota</taxon>
        <taxon>Viridiplantae</taxon>
        <taxon>Streptophyta</taxon>
        <taxon>Embryophyta</taxon>
        <taxon>Tracheophyta</taxon>
        <taxon>Spermatophyta</taxon>
        <taxon>Magnoliopsida</taxon>
        <taxon>Magnoliidae</taxon>
        <taxon>Laurales</taxon>
        <taxon>Lauraceae</taxon>
        <taxon>Persea</taxon>
    </lineage>
</organism>
<comment type="caution">
    <text evidence="1">The sequence shown here is derived from an EMBL/GenBank/DDBJ whole genome shotgun (WGS) entry which is preliminary data.</text>
</comment>
<reference evidence="1 2" key="1">
    <citation type="journal article" date="2022" name="Hortic Res">
        <title>A haplotype resolved chromosomal level avocado genome allows analysis of novel avocado genes.</title>
        <authorList>
            <person name="Nath O."/>
            <person name="Fletcher S.J."/>
            <person name="Hayward A."/>
            <person name="Shaw L.M."/>
            <person name="Masouleh A.K."/>
            <person name="Furtado A."/>
            <person name="Henry R.J."/>
            <person name="Mitter N."/>
        </authorList>
    </citation>
    <scope>NUCLEOTIDE SEQUENCE [LARGE SCALE GENOMIC DNA]</scope>
    <source>
        <strain evidence="2">cv. Hass</strain>
    </source>
</reference>
<sequence>MFAGSICGFVDFSEIAQEEEEEEEEAVPGEQPQREPPIDARFARLEEQMHQLNVNIDTRFNAVDGRLDAFDARFNLIDEALAAILSRMGNQ</sequence>
<dbReference type="Proteomes" id="UP001234297">
    <property type="component" value="Chromosome 8"/>
</dbReference>
<evidence type="ECO:0000313" key="1">
    <source>
        <dbReference type="EMBL" id="KAJ8632409.1"/>
    </source>
</evidence>